<dbReference type="EMBL" id="PDJI01000004">
    <property type="protein sequence ID" value="PFG38885.1"/>
    <property type="molecule type" value="Genomic_DNA"/>
</dbReference>
<dbReference type="Proteomes" id="UP000222106">
    <property type="component" value="Unassembled WGS sequence"/>
</dbReference>
<comment type="similarity">
    <text evidence="2">Belongs to the glycosyl hydrolase 20 family.</text>
</comment>
<feature type="domain" description="Beta-hexosaminidase bacterial type N-terminal" evidence="8">
    <location>
        <begin position="3"/>
        <end position="150"/>
    </location>
</feature>
<evidence type="ECO:0000259" key="8">
    <source>
        <dbReference type="Pfam" id="PF02838"/>
    </source>
</evidence>
<keyword evidence="4" id="KW-0378">Hydrolase</keyword>
<dbReference type="OrthoDB" id="9763537at2"/>
<name>A0A2A9EKV7_9MICO</name>
<dbReference type="CDD" id="cd06568">
    <property type="entry name" value="GH20_SpHex_like"/>
    <property type="match status" value="1"/>
</dbReference>
<comment type="catalytic activity">
    <reaction evidence="1">
        <text>Hydrolysis of terminal non-reducing N-acetyl-D-hexosamine residues in N-acetyl-beta-D-hexosaminides.</text>
        <dbReference type="EC" id="3.2.1.52"/>
    </reaction>
</comment>
<evidence type="ECO:0000256" key="5">
    <source>
        <dbReference type="ARBA" id="ARBA00023295"/>
    </source>
</evidence>
<evidence type="ECO:0000313" key="10">
    <source>
        <dbReference type="Proteomes" id="UP000222106"/>
    </source>
</evidence>
<dbReference type="PRINTS" id="PR00738">
    <property type="entry name" value="GLHYDRLASE20"/>
</dbReference>
<gene>
    <name evidence="9" type="ORF">ATJ97_1374</name>
</gene>
<dbReference type="InterPro" id="IPR017853">
    <property type="entry name" value="GH"/>
</dbReference>
<dbReference type="Gene3D" id="3.20.20.80">
    <property type="entry name" value="Glycosidases"/>
    <property type="match status" value="1"/>
</dbReference>
<dbReference type="AlphaFoldDB" id="A0A2A9EKV7"/>
<proteinExistence type="inferred from homology"/>
<dbReference type="PANTHER" id="PTHR22600">
    <property type="entry name" value="BETA-HEXOSAMINIDASE"/>
    <property type="match status" value="1"/>
</dbReference>
<evidence type="ECO:0000256" key="3">
    <source>
        <dbReference type="ARBA" id="ARBA00012663"/>
    </source>
</evidence>
<dbReference type="PANTHER" id="PTHR22600:SF57">
    <property type="entry name" value="BETA-N-ACETYLHEXOSAMINIDASE"/>
    <property type="match status" value="1"/>
</dbReference>
<organism evidence="9 10">
    <name type="scientific">Georgenia soli</name>
    <dbReference type="NCBI Taxonomy" id="638953"/>
    <lineage>
        <taxon>Bacteria</taxon>
        <taxon>Bacillati</taxon>
        <taxon>Actinomycetota</taxon>
        <taxon>Actinomycetes</taxon>
        <taxon>Micrococcales</taxon>
        <taxon>Bogoriellaceae</taxon>
        <taxon>Georgenia</taxon>
    </lineage>
</organism>
<dbReference type="SUPFAM" id="SSF51445">
    <property type="entry name" value="(Trans)glycosidases"/>
    <property type="match status" value="1"/>
</dbReference>
<dbReference type="GO" id="GO:0030203">
    <property type="term" value="P:glycosaminoglycan metabolic process"/>
    <property type="evidence" value="ECO:0007669"/>
    <property type="project" value="TreeGrafter"/>
</dbReference>
<dbReference type="EC" id="3.2.1.52" evidence="3"/>
<dbReference type="InterPro" id="IPR029018">
    <property type="entry name" value="Hex-like_dom2"/>
</dbReference>
<evidence type="ECO:0000259" key="7">
    <source>
        <dbReference type="Pfam" id="PF00728"/>
    </source>
</evidence>
<dbReference type="InterPro" id="IPR015883">
    <property type="entry name" value="Glyco_hydro_20_cat"/>
</dbReference>
<keyword evidence="10" id="KW-1185">Reference proteome</keyword>
<dbReference type="GO" id="GO:0004563">
    <property type="term" value="F:beta-N-acetylhexosaminidase activity"/>
    <property type="evidence" value="ECO:0007669"/>
    <property type="project" value="UniProtKB-EC"/>
</dbReference>
<keyword evidence="5" id="KW-0326">Glycosidase</keyword>
<evidence type="ECO:0000256" key="2">
    <source>
        <dbReference type="ARBA" id="ARBA00006285"/>
    </source>
</evidence>
<evidence type="ECO:0000313" key="9">
    <source>
        <dbReference type="EMBL" id="PFG38885.1"/>
    </source>
</evidence>
<evidence type="ECO:0000256" key="4">
    <source>
        <dbReference type="ARBA" id="ARBA00022801"/>
    </source>
</evidence>
<dbReference type="SUPFAM" id="SSF55545">
    <property type="entry name" value="beta-N-acetylhexosaminidase-like domain"/>
    <property type="match status" value="1"/>
</dbReference>
<dbReference type="Pfam" id="PF02838">
    <property type="entry name" value="Glyco_hydro_20b"/>
    <property type="match status" value="1"/>
</dbReference>
<dbReference type="GO" id="GO:0005975">
    <property type="term" value="P:carbohydrate metabolic process"/>
    <property type="evidence" value="ECO:0007669"/>
    <property type="project" value="InterPro"/>
</dbReference>
<evidence type="ECO:0000256" key="6">
    <source>
        <dbReference type="PIRSR" id="PIRSR625705-1"/>
    </source>
</evidence>
<accession>A0A2A9EKV7</accession>
<comment type="caution">
    <text evidence="9">The sequence shown here is derived from an EMBL/GenBank/DDBJ whole genome shotgun (WGS) entry which is preliminary data.</text>
</comment>
<dbReference type="Pfam" id="PF00728">
    <property type="entry name" value="Glyco_hydro_20"/>
    <property type="match status" value="1"/>
</dbReference>
<evidence type="ECO:0000256" key="1">
    <source>
        <dbReference type="ARBA" id="ARBA00001231"/>
    </source>
</evidence>
<dbReference type="InterPro" id="IPR015882">
    <property type="entry name" value="HEX_bac_N"/>
</dbReference>
<dbReference type="InterPro" id="IPR025705">
    <property type="entry name" value="Beta_hexosaminidase_sua/sub"/>
</dbReference>
<sequence length="515" mass="55421">MLPLVPAPTHLRLQEGPGFRLVAPVRLVAPDAARLDAAAVAGLADFIGEASGGPSVLVHGSADGSPTVVLELTEDAGERTDVEPSPLPLTREAAAAEAYTLTVDSDRVLVRAARPAGLFRGATTLIQLLQTALVREEGGAPVLPALHIEDSPRYAWRGVMIDVVRHFFDVDVLKEVIDLAALYKLNALHLHLTDDQGWRLELASRPRLTELSGTSQVGGGPAGFLTRADWEDLLEHAAARRITLVPEIDVPGHVNAALHAYGELTPSGEPTPVFTGAHVGFSKITLNEPATLPFVRDVFTELAELTPGPYVHGGGDEVDTITSADYADFVEVLGEIVTGTGKTLVVWQEAAAADLPDGAVVQLWASTLDPSGVREAAGRGHDVIMSPSNHVYLDMKYTPDFPLGLDWSGCVDVRRSWEWDPDTHVDGVEAARVRGVEAPLWTETVATREDLFTMLLPRLVAVAEVAWSDQAVRERDGFDGFSRRLAGQVPVWRGRDWAFHPSQDVDWDQAGVAPA</sequence>
<feature type="domain" description="Glycoside hydrolase family 20 catalytic" evidence="7">
    <location>
        <begin position="154"/>
        <end position="469"/>
    </location>
</feature>
<reference evidence="9 10" key="1">
    <citation type="submission" date="2017-10" db="EMBL/GenBank/DDBJ databases">
        <title>Sequencing the genomes of 1000 actinobacteria strains.</title>
        <authorList>
            <person name="Klenk H.-P."/>
        </authorList>
    </citation>
    <scope>NUCLEOTIDE SEQUENCE [LARGE SCALE GENOMIC DNA]</scope>
    <source>
        <strain evidence="9 10">DSM 21838</strain>
    </source>
</reference>
<dbReference type="RefSeq" id="WP_143426892.1">
    <property type="nucleotide sequence ID" value="NZ_PDJI01000004.1"/>
</dbReference>
<dbReference type="GO" id="GO:0016020">
    <property type="term" value="C:membrane"/>
    <property type="evidence" value="ECO:0007669"/>
    <property type="project" value="TreeGrafter"/>
</dbReference>
<feature type="active site" description="Proton donor" evidence="6">
    <location>
        <position position="317"/>
    </location>
</feature>
<dbReference type="Gene3D" id="3.30.379.10">
    <property type="entry name" value="Chitobiase/beta-hexosaminidase domain 2-like"/>
    <property type="match status" value="1"/>
</dbReference>
<protein>
    <recommendedName>
        <fullName evidence="3">beta-N-acetylhexosaminidase</fullName>
        <ecNumber evidence="3">3.2.1.52</ecNumber>
    </recommendedName>
</protein>